<accession>A0A9W3CWB4</accession>
<evidence type="ECO:0000313" key="2">
    <source>
        <dbReference type="Proteomes" id="UP000504610"/>
    </source>
</evidence>
<proteinExistence type="predicted"/>
<protein>
    <submittedName>
        <fullName evidence="3">Uncharacterized protein LOC108807202 isoform X2</fullName>
    </submittedName>
</protein>
<keyword evidence="2" id="KW-1185">Reference proteome</keyword>
<gene>
    <name evidence="3" type="primary">LOC108807202</name>
</gene>
<sequence>MGSKFIWGRKNMATALFNTTTRSSNLYLHHHSILPRLHFSRRNISLQVTPRRLRRIAVAGGPPPPPSPDPPPPENSTQLEVLLWIRSCGSSDKGSRPGKDLPRSAILDVSLLLGYSD</sequence>
<dbReference type="Proteomes" id="UP000504610">
    <property type="component" value="Unplaced"/>
</dbReference>
<evidence type="ECO:0000313" key="3">
    <source>
        <dbReference type="RefSeq" id="XP_056855769.1"/>
    </source>
</evidence>
<feature type="region of interest" description="Disordered" evidence="1">
    <location>
        <begin position="57"/>
        <end position="76"/>
    </location>
</feature>
<reference evidence="3" key="1">
    <citation type="submission" date="2025-08" db="UniProtKB">
        <authorList>
            <consortium name="RefSeq"/>
        </authorList>
    </citation>
    <scope>IDENTIFICATION</scope>
    <source>
        <tissue evidence="3">Leaf</tissue>
    </source>
</reference>
<organism evidence="2 3">
    <name type="scientific">Raphanus sativus</name>
    <name type="common">Radish</name>
    <name type="synonym">Raphanus raphanistrum var. sativus</name>
    <dbReference type="NCBI Taxonomy" id="3726"/>
    <lineage>
        <taxon>Eukaryota</taxon>
        <taxon>Viridiplantae</taxon>
        <taxon>Streptophyta</taxon>
        <taxon>Embryophyta</taxon>
        <taxon>Tracheophyta</taxon>
        <taxon>Spermatophyta</taxon>
        <taxon>Magnoliopsida</taxon>
        <taxon>eudicotyledons</taxon>
        <taxon>Gunneridae</taxon>
        <taxon>Pentapetalae</taxon>
        <taxon>rosids</taxon>
        <taxon>malvids</taxon>
        <taxon>Brassicales</taxon>
        <taxon>Brassicaceae</taxon>
        <taxon>Brassiceae</taxon>
        <taxon>Raphanus</taxon>
    </lineage>
</organism>
<dbReference type="AlphaFoldDB" id="A0A9W3CWB4"/>
<dbReference type="RefSeq" id="XP_056855769.1">
    <property type="nucleotide sequence ID" value="XM_056999789.1"/>
</dbReference>
<name>A0A9W3CWB4_RAPSA</name>
<feature type="compositionally biased region" description="Pro residues" evidence="1">
    <location>
        <begin position="61"/>
        <end position="74"/>
    </location>
</feature>
<dbReference type="GeneID" id="108807202"/>
<evidence type="ECO:0000256" key="1">
    <source>
        <dbReference type="SAM" id="MobiDB-lite"/>
    </source>
</evidence>